<dbReference type="AlphaFoldDB" id="A0A2H0C278"/>
<accession>A0A2H0C278</accession>
<proteinExistence type="predicted"/>
<protein>
    <recommendedName>
        <fullName evidence="3">Clan AA aspartic protease</fullName>
    </recommendedName>
</protein>
<evidence type="ECO:0008006" key="3">
    <source>
        <dbReference type="Google" id="ProtNLM"/>
    </source>
</evidence>
<name>A0A2H0C278_9BACT</name>
<organism evidence="1 2">
    <name type="scientific">Candidatus Roizmanbacteria bacterium CG22_combo_CG10-13_8_21_14_all_33_16</name>
    <dbReference type="NCBI Taxonomy" id="1974859"/>
    <lineage>
        <taxon>Bacteria</taxon>
        <taxon>Candidatus Roizmaniibacteriota</taxon>
    </lineage>
</organism>
<dbReference type="Proteomes" id="UP000230802">
    <property type="component" value="Unassembled WGS sequence"/>
</dbReference>
<evidence type="ECO:0000313" key="2">
    <source>
        <dbReference type="Proteomes" id="UP000230802"/>
    </source>
</evidence>
<dbReference type="EMBL" id="PCTD01000219">
    <property type="protein sequence ID" value="PIP63997.1"/>
    <property type="molecule type" value="Genomic_DNA"/>
</dbReference>
<comment type="caution">
    <text evidence="1">The sequence shown here is derived from an EMBL/GenBank/DDBJ whole genome shotgun (WGS) entry which is preliminary data.</text>
</comment>
<evidence type="ECO:0000313" key="1">
    <source>
        <dbReference type="EMBL" id="PIP63997.1"/>
    </source>
</evidence>
<sequence>MITGIFIENVPLIQTVVAWKEAVQKTFCVLDTGFTGDLQVTPKMAKELNLEITGVIKAQIANGDTVDVPVALAKSAMEGKISYIQVLISKSTPLAGISFLTKFSYKAIVDCKNKKVSLKRIL</sequence>
<gene>
    <name evidence="1" type="ORF">COW96_05000</name>
</gene>
<reference evidence="1 2" key="1">
    <citation type="submission" date="2017-09" db="EMBL/GenBank/DDBJ databases">
        <title>Depth-based differentiation of microbial function through sediment-hosted aquifers and enrichment of novel symbionts in the deep terrestrial subsurface.</title>
        <authorList>
            <person name="Probst A.J."/>
            <person name="Ladd B."/>
            <person name="Jarett J.K."/>
            <person name="Geller-Mcgrath D.E."/>
            <person name="Sieber C.M."/>
            <person name="Emerson J.B."/>
            <person name="Anantharaman K."/>
            <person name="Thomas B.C."/>
            <person name="Malmstrom R."/>
            <person name="Stieglmeier M."/>
            <person name="Klingl A."/>
            <person name="Woyke T."/>
            <person name="Ryan C.M."/>
            <person name="Banfield J.F."/>
        </authorList>
    </citation>
    <scope>NUCLEOTIDE SEQUENCE [LARGE SCALE GENOMIC DNA]</scope>
    <source>
        <strain evidence="1">CG22_combo_CG10-13_8_21_14_all_33_16</strain>
    </source>
</reference>